<protein>
    <submittedName>
        <fullName evidence="2">Excisionase family DNA binding protein</fullName>
    </submittedName>
</protein>
<evidence type="ECO:0000313" key="2">
    <source>
        <dbReference type="EMBL" id="MBB5840185.1"/>
    </source>
</evidence>
<proteinExistence type="predicted"/>
<evidence type="ECO:0000313" key="3">
    <source>
        <dbReference type="Proteomes" id="UP000549971"/>
    </source>
</evidence>
<dbReference type="InterPro" id="IPR010093">
    <property type="entry name" value="SinI_DNA-bd"/>
</dbReference>
<feature type="domain" description="Helix-turn-helix" evidence="1">
    <location>
        <begin position="11"/>
        <end position="56"/>
    </location>
</feature>
<organism evidence="2 3">
    <name type="scientific">Kribbella italica</name>
    <dbReference type="NCBI Taxonomy" id="1540520"/>
    <lineage>
        <taxon>Bacteria</taxon>
        <taxon>Bacillati</taxon>
        <taxon>Actinomycetota</taxon>
        <taxon>Actinomycetes</taxon>
        <taxon>Propionibacteriales</taxon>
        <taxon>Kribbellaceae</taxon>
        <taxon>Kribbella</taxon>
    </lineage>
</organism>
<comment type="caution">
    <text evidence="2">The sequence shown here is derived from an EMBL/GenBank/DDBJ whole genome shotgun (WGS) entry which is preliminary data.</text>
</comment>
<dbReference type="RefSeq" id="WP_184802353.1">
    <property type="nucleotide sequence ID" value="NZ_JACHMY010000001.1"/>
</dbReference>
<gene>
    <name evidence="2" type="ORF">HDA39_006919</name>
</gene>
<name>A0A7W9JDW7_9ACTN</name>
<sequence length="77" mass="8467">MNETQEVQRDWLNVAEMADRLGIAEMTLYRVIAAGQFPAVRIGRRLFIPAKVLDRMTDAALSTGRVVSAADFCGNAP</sequence>
<dbReference type="AlphaFoldDB" id="A0A7W9JDW7"/>
<reference evidence="2 3" key="1">
    <citation type="submission" date="2020-08" db="EMBL/GenBank/DDBJ databases">
        <title>Sequencing the genomes of 1000 actinobacteria strains.</title>
        <authorList>
            <person name="Klenk H.-P."/>
        </authorList>
    </citation>
    <scope>NUCLEOTIDE SEQUENCE [LARGE SCALE GENOMIC DNA]</scope>
    <source>
        <strain evidence="2 3">DSM 28967</strain>
    </source>
</reference>
<accession>A0A7W9JDW7</accession>
<keyword evidence="3" id="KW-1185">Reference proteome</keyword>
<dbReference type="GO" id="GO:0003677">
    <property type="term" value="F:DNA binding"/>
    <property type="evidence" value="ECO:0007669"/>
    <property type="project" value="InterPro"/>
</dbReference>
<evidence type="ECO:0000259" key="1">
    <source>
        <dbReference type="Pfam" id="PF12728"/>
    </source>
</evidence>
<dbReference type="Proteomes" id="UP000549971">
    <property type="component" value="Unassembled WGS sequence"/>
</dbReference>
<dbReference type="Pfam" id="PF12728">
    <property type="entry name" value="HTH_17"/>
    <property type="match status" value="1"/>
</dbReference>
<dbReference type="EMBL" id="JACHMY010000001">
    <property type="protein sequence ID" value="MBB5840185.1"/>
    <property type="molecule type" value="Genomic_DNA"/>
</dbReference>
<dbReference type="NCBIfam" id="TIGR01764">
    <property type="entry name" value="excise"/>
    <property type="match status" value="1"/>
</dbReference>
<dbReference type="InterPro" id="IPR041657">
    <property type="entry name" value="HTH_17"/>
</dbReference>